<dbReference type="Proteomes" id="UP000006798">
    <property type="component" value="Chromosome 1"/>
</dbReference>
<sequence length="81" mass="9213">MRTRCASHCAELAMGSDYSIPENWDRIYILDAGGTPVRVFDFGMEVGWKITIGKQYELYDRAAGVWRRGAHQVLLLGQHAR</sequence>
<dbReference type="EMBL" id="CP002877">
    <property type="protein sequence ID" value="AEI76717.1"/>
    <property type="molecule type" value="Genomic_DNA"/>
</dbReference>
<proteinExistence type="predicted"/>
<reference evidence="1 2" key="1">
    <citation type="journal article" date="2011" name="J. Bacteriol.">
        <title>Complete genome sequence of the type strain Cupriavidus necator N-1.</title>
        <authorList>
            <person name="Poehlein A."/>
            <person name="Kusian B."/>
            <person name="Friedrich B."/>
            <person name="Daniel R."/>
            <person name="Bowien B."/>
        </authorList>
    </citation>
    <scope>NUCLEOTIDE SEQUENCE [LARGE SCALE GENOMIC DNA]</scope>
    <source>
        <strain evidence="2">ATCC 43291 / DSM 13513 / CCUG 52238 / LMG 8453 / N-1</strain>
    </source>
</reference>
<name>G0ESS0_CUPNN</name>
<protein>
    <submittedName>
        <fullName evidence="1">Uncharacterized protein</fullName>
    </submittedName>
</protein>
<accession>G0ESS0</accession>
<dbReference type="HOGENOM" id="CLU_2568100_0_0_4"/>
<evidence type="ECO:0000313" key="1">
    <source>
        <dbReference type="EMBL" id="AEI76717.1"/>
    </source>
</evidence>
<organism evidence="1 2">
    <name type="scientific">Cupriavidus necator (strain ATCC 43291 / DSM 13513 / CCUG 52238 / LMG 8453 / N-1)</name>
    <name type="common">Ralstonia eutropha</name>
    <dbReference type="NCBI Taxonomy" id="1042878"/>
    <lineage>
        <taxon>Bacteria</taxon>
        <taxon>Pseudomonadati</taxon>
        <taxon>Pseudomonadota</taxon>
        <taxon>Betaproteobacteria</taxon>
        <taxon>Burkholderiales</taxon>
        <taxon>Burkholderiaceae</taxon>
        <taxon>Cupriavidus</taxon>
    </lineage>
</organism>
<evidence type="ECO:0000313" key="2">
    <source>
        <dbReference type="Proteomes" id="UP000006798"/>
    </source>
</evidence>
<dbReference type="AlphaFoldDB" id="G0ESS0"/>
<dbReference type="KEGG" id="cnc:CNE_1c13680"/>
<gene>
    <name evidence="1" type="ordered locus">CNE_1c13680</name>
</gene>